<evidence type="ECO:0000256" key="2">
    <source>
        <dbReference type="ARBA" id="ARBA00022574"/>
    </source>
</evidence>
<dbReference type="GO" id="GO:1990904">
    <property type="term" value="C:ribonucleoprotein complex"/>
    <property type="evidence" value="ECO:0007669"/>
    <property type="project" value="UniProtKB-KW"/>
</dbReference>
<dbReference type="PROSITE" id="PS50294">
    <property type="entry name" value="WD_REPEATS_REGION"/>
    <property type="match status" value="6"/>
</dbReference>
<evidence type="ECO:0000313" key="7">
    <source>
        <dbReference type="EMBL" id="CAD8764616.1"/>
    </source>
</evidence>
<dbReference type="Gene3D" id="2.130.10.10">
    <property type="entry name" value="YVTN repeat-like/Quinoprotein amine dehydrogenase"/>
    <property type="match status" value="1"/>
</dbReference>
<name>A0A7S0UK89_9CHLO</name>
<feature type="repeat" description="WD" evidence="6">
    <location>
        <begin position="147"/>
        <end position="189"/>
    </location>
</feature>
<comment type="similarity">
    <text evidence="1">Belongs to the WD repeat G protein beta family. Ribosomal protein RACK1 subfamily.</text>
</comment>
<dbReference type="EMBL" id="HBFM01001802">
    <property type="protein sequence ID" value="CAD8764616.1"/>
    <property type="molecule type" value="Transcribed_RNA"/>
</dbReference>
<evidence type="ECO:0000256" key="4">
    <source>
        <dbReference type="ARBA" id="ARBA00022980"/>
    </source>
</evidence>
<dbReference type="InterPro" id="IPR036322">
    <property type="entry name" value="WD40_repeat_dom_sf"/>
</dbReference>
<gene>
    <name evidence="7" type="ORF">PPAR00522_LOCUS1000</name>
</gene>
<dbReference type="GO" id="GO:0045182">
    <property type="term" value="F:translation regulator activity"/>
    <property type="evidence" value="ECO:0007669"/>
    <property type="project" value="InterPro"/>
</dbReference>
<dbReference type="InterPro" id="IPR019775">
    <property type="entry name" value="WD40_repeat_CS"/>
</dbReference>
<evidence type="ECO:0000256" key="1">
    <source>
        <dbReference type="ARBA" id="ARBA00007253"/>
    </source>
</evidence>
<proteinExistence type="inferred from homology"/>
<evidence type="ECO:0008006" key="8">
    <source>
        <dbReference type="Google" id="ProtNLM"/>
    </source>
</evidence>
<sequence length="318" mass="35000">MTERLTLRATLSGHAGWVTAISAPQDATSKTILSASRDKSIMVWEIEEGNEDYAVAKRSLHGHSHFVQDVVGSADGMFCLSASWDGTLRLWDLKTGQTTRRFVDHTKDVLSVAFSSNNRQIVSGSRDKTLKIWNTLGECKATFGEAERGHSNWVSCVRFSPTANNVIVSGGWDNMVKVWSFDEAKKLFDLAGHTGYVNTVTISPDASLCASGGKEGVTILWDLTQGSRLYNLDAGNIIHALCFSPNRYWLVAATQSSIRIWDLESKKVVDELKPEFNLGPKAQVPYCVSLSWSADGSTLYSGYTDGKIRVWTITTTGF</sequence>
<keyword evidence="5" id="KW-0687">Ribonucleoprotein</keyword>
<dbReference type="PROSITE" id="PS00678">
    <property type="entry name" value="WD_REPEATS_1"/>
    <property type="match status" value="2"/>
</dbReference>
<accession>A0A7S0UK89</accession>
<dbReference type="SMART" id="SM00320">
    <property type="entry name" value="WD40"/>
    <property type="match status" value="7"/>
</dbReference>
<evidence type="ECO:0000256" key="6">
    <source>
        <dbReference type="PROSITE-ProRule" id="PRU00221"/>
    </source>
</evidence>
<keyword evidence="2 6" id="KW-0853">WD repeat</keyword>
<keyword evidence="3" id="KW-0677">Repeat</keyword>
<dbReference type="InterPro" id="IPR001680">
    <property type="entry name" value="WD40_rpt"/>
</dbReference>
<feature type="repeat" description="WD" evidence="6">
    <location>
        <begin position="289"/>
        <end position="318"/>
    </location>
</feature>
<dbReference type="AlphaFoldDB" id="A0A7S0UK89"/>
<dbReference type="InterPro" id="IPR020472">
    <property type="entry name" value="WD40_PAC1"/>
</dbReference>
<dbReference type="GO" id="GO:0005840">
    <property type="term" value="C:ribosome"/>
    <property type="evidence" value="ECO:0007669"/>
    <property type="project" value="UniProtKB-KW"/>
</dbReference>
<dbReference type="FunFam" id="2.130.10.10:FF:000018">
    <property type="entry name" value="Receptor for activated C kinase 1"/>
    <property type="match status" value="1"/>
</dbReference>
<dbReference type="GO" id="GO:0043022">
    <property type="term" value="F:ribosome binding"/>
    <property type="evidence" value="ECO:0007669"/>
    <property type="project" value="InterPro"/>
</dbReference>
<protein>
    <recommendedName>
        <fullName evidence="8">Guanine nucleotide-binding protein subunit beta-like protein</fullName>
    </recommendedName>
</protein>
<feature type="repeat" description="WD" evidence="6">
    <location>
        <begin position="11"/>
        <end position="54"/>
    </location>
</feature>
<dbReference type="InterPro" id="IPR015943">
    <property type="entry name" value="WD40/YVTN_repeat-like_dom_sf"/>
</dbReference>
<feature type="repeat" description="WD" evidence="6">
    <location>
        <begin position="190"/>
        <end position="231"/>
    </location>
</feature>
<feature type="repeat" description="WD" evidence="6">
    <location>
        <begin position="60"/>
        <end position="101"/>
    </location>
</feature>
<dbReference type="InterPro" id="IPR045223">
    <property type="entry name" value="RACK1-like"/>
</dbReference>
<evidence type="ECO:0000256" key="5">
    <source>
        <dbReference type="ARBA" id="ARBA00023274"/>
    </source>
</evidence>
<dbReference type="PROSITE" id="PS50082">
    <property type="entry name" value="WD_REPEATS_2"/>
    <property type="match status" value="6"/>
</dbReference>
<feature type="repeat" description="WD" evidence="6">
    <location>
        <begin position="102"/>
        <end position="134"/>
    </location>
</feature>
<dbReference type="CDD" id="cd00200">
    <property type="entry name" value="WD40"/>
    <property type="match status" value="1"/>
</dbReference>
<dbReference type="SUPFAM" id="SSF50978">
    <property type="entry name" value="WD40 repeat-like"/>
    <property type="match status" value="1"/>
</dbReference>
<keyword evidence="4" id="KW-0689">Ribosomal protein</keyword>
<dbReference type="PANTHER" id="PTHR19868">
    <property type="entry name" value="RECEPTOR FOR ACTIVATED PROTEIN KINASE C RACK1"/>
    <property type="match status" value="1"/>
</dbReference>
<evidence type="ECO:0000256" key="3">
    <source>
        <dbReference type="ARBA" id="ARBA00022737"/>
    </source>
</evidence>
<organism evidence="7">
    <name type="scientific">Polytomella parva</name>
    <dbReference type="NCBI Taxonomy" id="51329"/>
    <lineage>
        <taxon>Eukaryota</taxon>
        <taxon>Viridiplantae</taxon>
        <taxon>Chlorophyta</taxon>
        <taxon>core chlorophytes</taxon>
        <taxon>Chlorophyceae</taxon>
        <taxon>CS clade</taxon>
        <taxon>Chlamydomonadales</taxon>
        <taxon>Chlamydomonadaceae</taxon>
        <taxon>Polytomella</taxon>
    </lineage>
</organism>
<dbReference type="PRINTS" id="PR00320">
    <property type="entry name" value="GPROTEINBRPT"/>
</dbReference>
<dbReference type="Pfam" id="PF00400">
    <property type="entry name" value="WD40"/>
    <property type="match status" value="7"/>
</dbReference>
<reference evidence="7" key="1">
    <citation type="submission" date="2021-01" db="EMBL/GenBank/DDBJ databases">
        <authorList>
            <person name="Corre E."/>
            <person name="Pelletier E."/>
            <person name="Niang G."/>
            <person name="Scheremetjew M."/>
            <person name="Finn R."/>
            <person name="Kale V."/>
            <person name="Holt S."/>
            <person name="Cochrane G."/>
            <person name="Meng A."/>
            <person name="Brown T."/>
            <person name="Cohen L."/>
        </authorList>
    </citation>
    <scope>NUCLEOTIDE SEQUENCE</scope>
    <source>
        <strain evidence="7">SAG 63-3</strain>
    </source>
</reference>